<proteinExistence type="predicted"/>
<dbReference type="AlphaFoldDB" id="A0A0J7ZEA9"/>
<protein>
    <submittedName>
        <fullName evidence="1">Uncharacterized protein</fullName>
    </submittedName>
</protein>
<sequence>MTESEPAMRDAAIDISPLDVIVLHRPVLSVSSELLHAHCGDLEELRLSIAEGFGTSSEWCKVGEDLHTVTAGDAEIRLRPRANTPAWNADYFHAGWSGTYAEVPADWRASIAAYVDRLHDLDVSLLQASDLRAAAANGGASAVDRLVRRHVSRADERHAALDGLISALINPDGALPSWAQDLVHREVDDLNMIREWLTSAVLAYHHGTAGLRPDTVFGGVRYDFACGSVNLVRS</sequence>
<dbReference type="PATRIC" id="fig|1938.3.peg.4102"/>
<dbReference type="Proteomes" id="UP000037432">
    <property type="component" value="Unassembled WGS sequence"/>
</dbReference>
<reference evidence="1 2" key="1">
    <citation type="submission" date="2015-06" db="EMBL/GenBank/DDBJ databases">
        <authorList>
            <person name="Ju K.-S."/>
            <person name="Doroghazi J.R."/>
            <person name="Metcalf W.W."/>
        </authorList>
    </citation>
    <scope>NUCLEOTIDE SEQUENCE [LARGE SCALE GENOMIC DNA]</scope>
    <source>
        <strain evidence="1 2">NRRL 3414</strain>
    </source>
</reference>
<evidence type="ECO:0000313" key="2">
    <source>
        <dbReference type="Proteomes" id="UP000037432"/>
    </source>
</evidence>
<accession>A0A0J7ZEA9</accession>
<evidence type="ECO:0000313" key="1">
    <source>
        <dbReference type="EMBL" id="KMS74456.1"/>
    </source>
</evidence>
<gene>
    <name evidence="1" type="ORF">ACM01_14365</name>
</gene>
<organism evidence="1 2">
    <name type="scientific">Streptomyces viridochromogenes</name>
    <dbReference type="NCBI Taxonomy" id="1938"/>
    <lineage>
        <taxon>Bacteria</taxon>
        <taxon>Bacillati</taxon>
        <taxon>Actinomycetota</taxon>
        <taxon>Actinomycetes</taxon>
        <taxon>Kitasatosporales</taxon>
        <taxon>Streptomycetaceae</taxon>
        <taxon>Streptomyces</taxon>
    </lineage>
</organism>
<name>A0A0J7ZEA9_STRVR</name>
<dbReference type="EMBL" id="LFNT01000013">
    <property type="protein sequence ID" value="KMS74456.1"/>
    <property type="molecule type" value="Genomic_DNA"/>
</dbReference>
<comment type="caution">
    <text evidence="1">The sequence shown here is derived from an EMBL/GenBank/DDBJ whole genome shotgun (WGS) entry which is preliminary data.</text>
</comment>